<feature type="compositionally biased region" description="Basic residues" evidence="1">
    <location>
        <begin position="203"/>
        <end position="213"/>
    </location>
</feature>
<dbReference type="PANTHER" id="PTHR31704:SF43">
    <property type="entry name" value="HEAT SHOCK PROTEIN"/>
    <property type="match status" value="1"/>
</dbReference>
<feature type="compositionally biased region" description="Low complexity" evidence="1">
    <location>
        <begin position="9"/>
        <end position="37"/>
    </location>
</feature>
<name>A0ABQ8DAI1_BRANA</name>
<feature type="region of interest" description="Disordered" evidence="1">
    <location>
        <begin position="192"/>
        <end position="247"/>
    </location>
</feature>
<evidence type="ECO:0000256" key="1">
    <source>
        <dbReference type="SAM" id="MobiDB-lite"/>
    </source>
</evidence>
<evidence type="ECO:0000313" key="3">
    <source>
        <dbReference type="Proteomes" id="UP000824890"/>
    </source>
</evidence>
<proteinExistence type="predicted"/>
<feature type="region of interest" description="Disordered" evidence="1">
    <location>
        <begin position="159"/>
        <end position="179"/>
    </location>
</feature>
<feature type="region of interest" description="Disordered" evidence="1">
    <location>
        <begin position="1"/>
        <end position="37"/>
    </location>
</feature>
<accession>A0ABQ8DAI1</accession>
<dbReference type="PANTHER" id="PTHR31704">
    <property type="entry name" value="MYB/SANT-LIKE DNA-BINDING DOMAIN PROTEIN-RELATED"/>
    <property type="match status" value="1"/>
</dbReference>
<reference evidence="2 3" key="1">
    <citation type="submission" date="2021-05" db="EMBL/GenBank/DDBJ databases">
        <title>Genome Assembly of Synthetic Allotetraploid Brassica napus Reveals Homoeologous Exchanges between Subgenomes.</title>
        <authorList>
            <person name="Davis J.T."/>
        </authorList>
    </citation>
    <scope>NUCLEOTIDE SEQUENCE [LARGE SCALE GENOMIC DNA]</scope>
    <source>
        <strain evidence="3">cv. Da-Ae</strain>
        <tissue evidence="2">Seedling</tissue>
    </source>
</reference>
<dbReference type="EMBL" id="JAGKQM010000005">
    <property type="protein sequence ID" value="KAH0926223.1"/>
    <property type="molecule type" value="Genomic_DNA"/>
</dbReference>
<evidence type="ECO:0000313" key="2">
    <source>
        <dbReference type="EMBL" id="KAH0926223.1"/>
    </source>
</evidence>
<sequence>MGIKPYMASNRRTNTNSGGTTNSNRPTEASTPPTETTLRTKDKYGWSYIQEKTLIQLFDEALSRDNYTLKNPSASGREYMRWKTLMNYTCISVDPDTSMIYASDTWWKERDNRCKLTKSLNRKPPEFWNVMVRCLALHDVQSQSQHFARLRREELINRRGVDESDTDSGDIPQTQEEEDVYRVLIDDDTHLLNENTNETVQHTGRRSHQRGRKNSQSSIRRESNSQRSGDNSRLPIRRVSRGGTRRQSFEITIQDTISGYTEFQRQSLQQLRTGRFYWTCLNTLKELVFWQKYFLDIDGSINEDKLQLLEGMTGVSRNNEDVPKQLGAEQSFGSSYAQQWGTPPTAQQWGNTANCSTMEYPTVCSTMEHPTKFSTMGHTAKCFTMGDTTLCTTM</sequence>
<organism evidence="2 3">
    <name type="scientific">Brassica napus</name>
    <name type="common">Rape</name>
    <dbReference type="NCBI Taxonomy" id="3708"/>
    <lineage>
        <taxon>Eukaryota</taxon>
        <taxon>Viridiplantae</taxon>
        <taxon>Streptophyta</taxon>
        <taxon>Embryophyta</taxon>
        <taxon>Tracheophyta</taxon>
        <taxon>Spermatophyta</taxon>
        <taxon>Magnoliopsida</taxon>
        <taxon>eudicotyledons</taxon>
        <taxon>Gunneridae</taxon>
        <taxon>Pentapetalae</taxon>
        <taxon>rosids</taxon>
        <taxon>malvids</taxon>
        <taxon>Brassicales</taxon>
        <taxon>Brassicaceae</taxon>
        <taxon>Brassiceae</taxon>
        <taxon>Brassica</taxon>
    </lineage>
</organism>
<keyword evidence="3" id="KW-1185">Reference proteome</keyword>
<gene>
    <name evidence="2" type="ORF">HID58_018479</name>
</gene>
<comment type="caution">
    <text evidence="2">The sequence shown here is derived from an EMBL/GenBank/DDBJ whole genome shotgun (WGS) entry which is preliminary data.</text>
</comment>
<evidence type="ECO:0008006" key="4">
    <source>
        <dbReference type="Google" id="ProtNLM"/>
    </source>
</evidence>
<dbReference type="Proteomes" id="UP000824890">
    <property type="component" value="Unassembled WGS sequence"/>
</dbReference>
<protein>
    <recommendedName>
        <fullName evidence="4">Myb/SANT-like domain-containing protein</fullName>
    </recommendedName>
</protein>
<feature type="compositionally biased region" description="Basic residues" evidence="1">
    <location>
        <begin position="235"/>
        <end position="244"/>
    </location>
</feature>
<feature type="compositionally biased region" description="Polar residues" evidence="1">
    <location>
        <begin position="192"/>
        <end position="202"/>
    </location>
</feature>